<feature type="transmembrane region" description="Helical" evidence="1">
    <location>
        <begin position="42"/>
        <end position="59"/>
    </location>
</feature>
<feature type="transmembrane region" description="Helical" evidence="1">
    <location>
        <begin position="12"/>
        <end position="36"/>
    </location>
</feature>
<name>A0A0R1N3B8_9LACO</name>
<reference evidence="2 3" key="1">
    <citation type="journal article" date="2015" name="Genome Announc.">
        <title>Expanding the biotechnology potential of lactobacilli through comparative genomics of 213 strains and associated genera.</title>
        <authorList>
            <person name="Sun Z."/>
            <person name="Harris H.M."/>
            <person name="McCann A."/>
            <person name="Guo C."/>
            <person name="Argimon S."/>
            <person name="Zhang W."/>
            <person name="Yang X."/>
            <person name="Jeffery I.B."/>
            <person name="Cooney J.C."/>
            <person name="Kagawa T.F."/>
            <person name="Liu W."/>
            <person name="Song Y."/>
            <person name="Salvetti E."/>
            <person name="Wrobel A."/>
            <person name="Rasinkangas P."/>
            <person name="Parkhill J."/>
            <person name="Rea M.C."/>
            <person name="O'Sullivan O."/>
            <person name="Ritari J."/>
            <person name="Douillard F.P."/>
            <person name="Paul Ross R."/>
            <person name="Yang R."/>
            <person name="Briner A.E."/>
            <person name="Felis G.E."/>
            <person name="de Vos W.M."/>
            <person name="Barrangou R."/>
            <person name="Klaenhammer T.R."/>
            <person name="Caufield P.W."/>
            <person name="Cui Y."/>
            <person name="Zhang H."/>
            <person name="O'Toole P.W."/>
        </authorList>
    </citation>
    <scope>NUCLEOTIDE SEQUENCE [LARGE SCALE GENOMIC DNA]</scope>
    <source>
        <strain evidence="2 3">DSM 12744</strain>
    </source>
</reference>
<sequence length="63" mass="7179">MSKVLGRRWLRFVLPLSIMVIIGLMLCDVLIGIGHGAIALNFKRYAVMFVFLNVLGLIFKDRE</sequence>
<evidence type="ECO:0000256" key="1">
    <source>
        <dbReference type="SAM" id="Phobius"/>
    </source>
</evidence>
<dbReference type="EMBL" id="AZEC01000001">
    <property type="protein sequence ID" value="KRL14711.1"/>
    <property type="molecule type" value="Genomic_DNA"/>
</dbReference>
<accession>A0A0R1N3B8</accession>
<organism evidence="2 3">
    <name type="scientific">Schleiferilactobacillus perolens DSM 12744</name>
    <dbReference type="NCBI Taxonomy" id="1423792"/>
    <lineage>
        <taxon>Bacteria</taxon>
        <taxon>Bacillati</taxon>
        <taxon>Bacillota</taxon>
        <taxon>Bacilli</taxon>
        <taxon>Lactobacillales</taxon>
        <taxon>Lactobacillaceae</taxon>
        <taxon>Schleiferilactobacillus</taxon>
    </lineage>
</organism>
<keyword evidence="1" id="KW-0812">Transmembrane</keyword>
<dbReference type="RefSeq" id="WP_057817646.1">
    <property type="nucleotide sequence ID" value="NZ_AZEC01000001.1"/>
</dbReference>
<proteinExistence type="predicted"/>
<protein>
    <submittedName>
        <fullName evidence="2">Uncharacterized protein</fullName>
    </submittedName>
</protein>
<dbReference type="STRING" id="1423792.FD09_GL000368"/>
<gene>
    <name evidence="2" type="ORF">FD09_GL000368</name>
</gene>
<dbReference type="Proteomes" id="UP000051330">
    <property type="component" value="Unassembled WGS sequence"/>
</dbReference>
<keyword evidence="3" id="KW-1185">Reference proteome</keyword>
<keyword evidence="1" id="KW-0472">Membrane</keyword>
<evidence type="ECO:0000313" key="2">
    <source>
        <dbReference type="EMBL" id="KRL14711.1"/>
    </source>
</evidence>
<keyword evidence="1" id="KW-1133">Transmembrane helix</keyword>
<comment type="caution">
    <text evidence="2">The sequence shown here is derived from an EMBL/GenBank/DDBJ whole genome shotgun (WGS) entry which is preliminary data.</text>
</comment>
<evidence type="ECO:0000313" key="3">
    <source>
        <dbReference type="Proteomes" id="UP000051330"/>
    </source>
</evidence>
<dbReference type="AlphaFoldDB" id="A0A0R1N3B8"/>
<dbReference type="PATRIC" id="fig|1423792.3.peg.370"/>